<protein>
    <recommendedName>
        <fullName evidence="3">Peptidase C39-like domain-containing protein</fullName>
    </recommendedName>
</protein>
<dbReference type="Proteomes" id="UP000324209">
    <property type="component" value="Chromosome"/>
</dbReference>
<organism evidence="1 2">
    <name type="scientific">Oceanispirochaeta crateris</name>
    <dbReference type="NCBI Taxonomy" id="2518645"/>
    <lineage>
        <taxon>Bacteria</taxon>
        <taxon>Pseudomonadati</taxon>
        <taxon>Spirochaetota</taxon>
        <taxon>Spirochaetia</taxon>
        <taxon>Spirochaetales</taxon>
        <taxon>Spirochaetaceae</taxon>
        <taxon>Oceanispirochaeta</taxon>
    </lineage>
</organism>
<sequence length="206" mass="23199">MVVNYSRDIDYHTQRNNKLIPHSSCNSTSMIMALKQAGVRLPFPSYMQPEDYLTHFLNSKQAIAKMALLAPDLVDTETMQPLIPPHELHCLMEWAVNTLLGKEVVRFSTATSLKKIIAHIDNGGGAVLSGRFPHYINGHINHMVSLAGYMVHNKLISYLLIDDPYGDYMTGYRSHKGNNIPIAIEKAKTIFKPTKDSNEKWAYLVG</sequence>
<evidence type="ECO:0000313" key="1">
    <source>
        <dbReference type="EMBL" id="QEN06812.1"/>
    </source>
</evidence>
<gene>
    <name evidence="1" type="ORF">EXM22_01945</name>
</gene>
<evidence type="ECO:0000313" key="2">
    <source>
        <dbReference type="Proteomes" id="UP000324209"/>
    </source>
</evidence>
<dbReference type="OrthoDB" id="369574at2"/>
<dbReference type="EMBL" id="CP036150">
    <property type="protein sequence ID" value="QEN06812.1"/>
    <property type="molecule type" value="Genomic_DNA"/>
</dbReference>
<evidence type="ECO:0008006" key="3">
    <source>
        <dbReference type="Google" id="ProtNLM"/>
    </source>
</evidence>
<dbReference type="KEGG" id="ock:EXM22_01945"/>
<name>A0A5C1QKY9_9SPIO</name>
<keyword evidence="2" id="KW-1185">Reference proteome</keyword>
<dbReference type="RefSeq" id="WP_149484895.1">
    <property type="nucleotide sequence ID" value="NZ_CP036150.1"/>
</dbReference>
<accession>A0A5C1QKY9</accession>
<dbReference type="AlphaFoldDB" id="A0A5C1QKY9"/>
<proteinExistence type="predicted"/>
<reference evidence="1 2" key="1">
    <citation type="submission" date="2019-02" db="EMBL/GenBank/DDBJ databases">
        <title>Complete Genome Sequence and Methylome Analysis of free living Spirochaetas.</title>
        <authorList>
            <person name="Fomenkov A."/>
            <person name="Dubinina G."/>
            <person name="Leshcheva N."/>
            <person name="Mikheeva N."/>
            <person name="Grabovich M."/>
            <person name="Vincze T."/>
            <person name="Roberts R.J."/>
        </authorList>
    </citation>
    <scope>NUCLEOTIDE SEQUENCE [LARGE SCALE GENOMIC DNA]</scope>
    <source>
        <strain evidence="1 2">K2</strain>
    </source>
</reference>